<evidence type="ECO:0000256" key="2">
    <source>
        <dbReference type="SAM" id="SignalP"/>
    </source>
</evidence>
<comment type="caution">
    <text evidence="4">The sequence shown here is derived from an EMBL/GenBank/DDBJ whole genome shotgun (WGS) entry which is preliminary data.</text>
</comment>
<gene>
    <name evidence="4" type="ORF">B0H63DRAFT_280370</name>
</gene>
<dbReference type="EMBL" id="JAULSW010000007">
    <property type="protein sequence ID" value="KAK3375477.1"/>
    <property type="molecule type" value="Genomic_DNA"/>
</dbReference>
<dbReference type="AlphaFoldDB" id="A0AAE0N984"/>
<dbReference type="PANTHER" id="PTHR39460">
    <property type="entry name" value="EXPRESSED PROTEIN"/>
    <property type="match status" value="1"/>
</dbReference>
<keyword evidence="2" id="KW-0732">Signal</keyword>
<feature type="chain" id="PRO_5042012636" description="DUF7729 domain-containing protein" evidence="2">
    <location>
        <begin position="45"/>
        <end position="367"/>
    </location>
</feature>
<reference evidence="4" key="1">
    <citation type="journal article" date="2023" name="Mol. Phylogenet. Evol.">
        <title>Genome-scale phylogeny and comparative genomics of the fungal order Sordariales.</title>
        <authorList>
            <person name="Hensen N."/>
            <person name="Bonometti L."/>
            <person name="Westerberg I."/>
            <person name="Brannstrom I.O."/>
            <person name="Guillou S."/>
            <person name="Cros-Aarteil S."/>
            <person name="Calhoun S."/>
            <person name="Haridas S."/>
            <person name="Kuo A."/>
            <person name="Mondo S."/>
            <person name="Pangilinan J."/>
            <person name="Riley R."/>
            <person name="LaButti K."/>
            <person name="Andreopoulos B."/>
            <person name="Lipzen A."/>
            <person name="Chen C."/>
            <person name="Yan M."/>
            <person name="Daum C."/>
            <person name="Ng V."/>
            <person name="Clum A."/>
            <person name="Steindorff A."/>
            <person name="Ohm R.A."/>
            <person name="Martin F."/>
            <person name="Silar P."/>
            <person name="Natvig D.O."/>
            <person name="Lalanne C."/>
            <person name="Gautier V."/>
            <person name="Ament-Velasquez S.L."/>
            <person name="Kruys A."/>
            <person name="Hutchinson M.I."/>
            <person name="Powell A.J."/>
            <person name="Barry K."/>
            <person name="Miller A.N."/>
            <person name="Grigoriev I.V."/>
            <person name="Debuchy R."/>
            <person name="Gladieux P."/>
            <person name="Hiltunen Thoren M."/>
            <person name="Johannesson H."/>
        </authorList>
    </citation>
    <scope>NUCLEOTIDE SEQUENCE</scope>
    <source>
        <strain evidence="4">CBS 232.78</strain>
    </source>
</reference>
<sequence>MMASAILLPNHRVPSRTSRSARQPRMRWTAILSFFVCMICHSLATIPDAPEPAEVLEIDPRVPFQEDRKWVMLPREDIDLRIKKRAETTPSVTTTFEIALQTVTQSSSRTTSTTPSSPLPSPLDGGLSANFTPTADGQISPCPAFINSFLTDARFKQCYPLSLLLYGSTSFFQAQRSLVSLTQALDATCAANTTFCNTYLNDLARNLTSTEHCGQDYKLDNAVVKQAYMAMVSYAPVYGAGCLKDPQTSMYCFAKAATNRTSPTGVYLYYLPLNMTLNNGVPACDSCVQQTMNVYQAATANRKQAIAYQYSTAAKQVNTLCGPGFVNESLAAEILTNAAPLGRAVGASAWQYVTLPLLIATAIPWLL</sequence>
<dbReference type="Proteomes" id="UP001285441">
    <property type="component" value="Unassembled WGS sequence"/>
</dbReference>
<protein>
    <recommendedName>
        <fullName evidence="3">DUF7729 domain-containing protein</fullName>
    </recommendedName>
</protein>
<dbReference type="PANTHER" id="PTHR39460:SF1">
    <property type="entry name" value="C6 TRANSCRIPTION FACTOR"/>
    <property type="match status" value="1"/>
</dbReference>
<evidence type="ECO:0000313" key="5">
    <source>
        <dbReference type="Proteomes" id="UP001285441"/>
    </source>
</evidence>
<feature type="region of interest" description="Disordered" evidence="1">
    <location>
        <begin position="103"/>
        <end position="126"/>
    </location>
</feature>
<feature type="region of interest" description="Disordered" evidence="1">
    <location>
        <begin position="1"/>
        <end position="22"/>
    </location>
</feature>
<keyword evidence="5" id="KW-1185">Reference proteome</keyword>
<evidence type="ECO:0000313" key="4">
    <source>
        <dbReference type="EMBL" id="KAK3375477.1"/>
    </source>
</evidence>
<reference evidence="4" key="2">
    <citation type="submission" date="2023-06" db="EMBL/GenBank/DDBJ databases">
        <authorList>
            <consortium name="Lawrence Berkeley National Laboratory"/>
            <person name="Haridas S."/>
            <person name="Hensen N."/>
            <person name="Bonometti L."/>
            <person name="Westerberg I."/>
            <person name="Brannstrom I.O."/>
            <person name="Guillou S."/>
            <person name="Cros-Aarteil S."/>
            <person name="Calhoun S."/>
            <person name="Kuo A."/>
            <person name="Mondo S."/>
            <person name="Pangilinan J."/>
            <person name="Riley R."/>
            <person name="LaButti K."/>
            <person name="Andreopoulos B."/>
            <person name="Lipzen A."/>
            <person name="Chen C."/>
            <person name="Yanf M."/>
            <person name="Daum C."/>
            <person name="Ng V."/>
            <person name="Clum A."/>
            <person name="Steindorff A."/>
            <person name="Ohm R."/>
            <person name="Martin F."/>
            <person name="Silar P."/>
            <person name="Natvig D."/>
            <person name="Lalanne C."/>
            <person name="Gautier V."/>
            <person name="Ament-velasquez S.L."/>
            <person name="Kruys A."/>
            <person name="Hutchinson M.I."/>
            <person name="Powell A.J."/>
            <person name="Barry K."/>
            <person name="Miller A.N."/>
            <person name="Grigoriev I.V."/>
            <person name="Debuchy R."/>
            <person name="Gladieux P."/>
            <person name="Thoren M.H."/>
            <person name="Johannesson H."/>
        </authorList>
    </citation>
    <scope>NUCLEOTIDE SEQUENCE</scope>
    <source>
        <strain evidence="4">CBS 232.78</strain>
    </source>
</reference>
<feature type="domain" description="DUF7729" evidence="3">
    <location>
        <begin position="118"/>
        <end position="329"/>
    </location>
</feature>
<name>A0AAE0N984_9PEZI</name>
<feature type="signal peptide" evidence="2">
    <location>
        <begin position="1"/>
        <end position="44"/>
    </location>
</feature>
<feature type="compositionally biased region" description="Low complexity" evidence="1">
    <location>
        <begin position="106"/>
        <end position="116"/>
    </location>
</feature>
<evidence type="ECO:0000259" key="3">
    <source>
        <dbReference type="Pfam" id="PF24855"/>
    </source>
</evidence>
<dbReference type="Pfam" id="PF24855">
    <property type="entry name" value="DUF7729"/>
    <property type="match status" value="1"/>
</dbReference>
<dbReference type="InterPro" id="IPR056146">
    <property type="entry name" value="DUF7729"/>
</dbReference>
<organism evidence="4 5">
    <name type="scientific">Podospora didyma</name>
    <dbReference type="NCBI Taxonomy" id="330526"/>
    <lineage>
        <taxon>Eukaryota</taxon>
        <taxon>Fungi</taxon>
        <taxon>Dikarya</taxon>
        <taxon>Ascomycota</taxon>
        <taxon>Pezizomycotina</taxon>
        <taxon>Sordariomycetes</taxon>
        <taxon>Sordariomycetidae</taxon>
        <taxon>Sordariales</taxon>
        <taxon>Podosporaceae</taxon>
        <taxon>Podospora</taxon>
    </lineage>
</organism>
<evidence type="ECO:0000256" key="1">
    <source>
        <dbReference type="SAM" id="MobiDB-lite"/>
    </source>
</evidence>
<proteinExistence type="predicted"/>
<accession>A0AAE0N984</accession>